<dbReference type="InterPro" id="IPR011989">
    <property type="entry name" value="ARM-like"/>
</dbReference>
<evidence type="ECO:0000313" key="5">
    <source>
        <dbReference type="Proteomes" id="UP000051260"/>
    </source>
</evidence>
<proteinExistence type="predicted"/>
<dbReference type="InterPro" id="IPR050697">
    <property type="entry name" value="Adenylyl/Guanylyl_Cyclase_3/4"/>
</dbReference>
<dbReference type="InterPro" id="IPR019734">
    <property type="entry name" value="TPR_rpt"/>
</dbReference>
<dbReference type="Gene3D" id="1.25.40.10">
    <property type="entry name" value="Tetratricopeptide repeat domain"/>
    <property type="match status" value="2"/>
</dbReference>
<dbReference type="STRING" id="1715692.RUE5091_00011"/>
<accession>A0A0P1I043</accession>
<feature type="repeat" description="TPR" evidence="1">
    <location>
        <begin position="532"/>
        <end position="565"/>
    </location>
</feature>
<dbReference type="Pfam" id="PF13646">
    <property type="entry name" value="HEAT_2"/>
    <property type="match status" value="1"/>
</dbReference>
<dbReference type="OrthoDB" id="54411at2"/>
<dbReference type="SUPFAM" id="SSF55073">
    <property type="entry name" value="Nucleotide cyclase"/>
    <property type="match status" value="1"/>
</dbReference>
<protein>
    <submittedName>
        <fullName evidence="4">Tetratricopeptide repeat protein</fullName>
    </submittedName>
</protein>
<keyword evidence="1" id="KW-0802">TPR repeat</keyword>
<keyword evidence="2" id="KW-1133">Transmembrane helix</keyword>
<organism evidence="4 5">
    <name type="scientific">Ruegeria denitrificans</name>
    <dbReference type="NCBI Taxonomy" id="1715692"/>
    <lineage>
        <taxon>Bacteria</taxon>
        <taxon>Pseudomonadati</taxon>
        <taxon>Pseudomonadota</taxon>
        <taxon>Alphaproteobacteria</taxon>
        <taxon>Rhodobacterales</taxon>
        <taxon>Roseobacteraceae</taxon>
        <taxon>Ruegeria</taxon>
    </lineage>
</organism>
<keyword evidence="2" id="KW-0812">Transmembrane</keyword>
<evidence type="ECO:0000256" key="1">
    <source>
        <dbReference type="PROSITE-ProRule" id="PRU00339"/>
    </source>
</evidence>
<dbReference type="PANTHER" id="PTHR43081:SF19">
    <property type="entry name" value="PH-SENSITIVE ADENYLATE CYCLASE RV1264"/>
    <property type="match status" value="1"/>
</dbReference>
<evidence type="ECO:0000313" key="4">
    <source>
        <dbReference type="EMBL" id="CUJ82599.1"/>
    </source>
</evidence>
<dbReference type="PANTHER" id="PTHR43081">
    <property type="entry name" value="ADENYLATE CYCLASE, TERMINAL-DIFFERENTIATION SPECIFIC-RELATED"/>
    <property type="match status" value="1"/>
</dbReference>
<dbReference type="InterPro" id="IPR016024">
    <property type="entry name" value="ARM-type_fold"/>
</dbReference>
<dbReference type="GO" id="GO:0006171">
    <property type="term" value="P:cAMP biosynthetic process"/>
    <property type="evidence" value="ECO:0007669"/>
    <property type="project" value="TreeGrafter"/>
</dbReference>
<dbReference type="PROSITE" id="PS50125">
    <property type="entry name" value="GUANYLATE_CYCLASE_2"/>
    <property type="match status" value="1"/>
</dbReference>
<dbReference type="AlphaFoldDB" id="A0A0P1I043"/>
<feature type="transmembrane region" description="Helical" evidence="2">
    <location>
        <begin position="193"/>
        <end position="214"/>
    </location>
</feature>
<dbReference type="CDD" id="cd07302">
    <property type="entry name" value="CHD"/>
    <property type="match status" value="1"/>
</dbReference>
<dbReference type="SUPFAM" id="SSF48371">
    <property type="entry name" value="ARM repeat"/>
    <property type="match status" value="1"/>
</dbReference>
<dbReference type="SUPFAM" id="SSF48452">
    <property type="entry name" value="TPR-like"/>
    <property type="match status" value="1"/>
</dbReference>
<gene>
    <name evidence="4" type="ORF">RUE5091_00011</name>
</gene>
<name>A0A0P1I043_9RHOB</name>
<dbReference type="InterPro" id="IPR011990">
    <property type="entry name" value="TPR-like_helical_dom_sf"/>
</dbReference>
<dbReference type="Gene3D" id="1.25.10.10">
    <property type="entry name" value="Leucine-rich Repeat Variant"/>
    <property type="match status" value="1"/>
</dbReference>
<dbReference type="InterPro" id="IPR001054">
    <property type="entry name" value="A/G_cyclase"/>
</dbReference>
<evidence type="ECO:0000256" key="2">
    <source>
        <dbReference type="SAM" id="Phobius"/>
    </source>
</evidence>
<dbReference type="EMBL" id="CYUD01000001">
    <property type="protein sequence ID" value="CUJ82599.1"/>
    <property type="molecule type" value="Genomic_DNA"/>
</dbReference>
<keyword evidence="5" id="KW-1185">Reference proteome</keyword>
<reference evidence="5" key="1">
    <citation type="submission" date="2015-09" db="EMBL/GenBank/DDBJ databases">
        <authorList>
            <person name="Rodrigo-Torres L."/>
            <person name="Arahal D.R."/>
        </authorList>
    </citation>
    <scope>NUCLEOTIDE SEQUENCE [LARGE SCALE GENOMIC DNA]</scope>
    <source>
        <strain evidence="5">CECT 5091</strain>
    </source>
</reference>
<feature type="domain" description="Guanylate cyclase" evidence="3">
    <location>
        <begin position="7"/>
        <end position="122"/>
    </location>
</feature>
<dbReference type="InterPro" id="IPR029787">
    <property type="entry name" value="Nucleotide_cyclase"/>
</dbReference>
<evidence type="ECO:0000259" key="3">
    <source>
        <dbReference type="PROSITE" id="PS50125"/>
    </source>
</evidence>
<dbReference type="Gene3D" id="3.30.70.1230">
    <property type="entry name" value="Nucleotide cyclase"/>
    <property type="match status" value="1"/>
</dbReference>
<dbReference type="Gene3D" id="3.40.50.10070">
    <property type="entry name" value="TolB, N-terminal domain"/>
    <property type="match status" value="1"/>
</dbReference>
<dbReference type="RefSeq" id="WP_131726247.1">
    <property type="nucleotide sequence ID" value="NZ_CYUD01000001.1"/>
</dbReference>
<dbReference type="GO" id="GO:0004016">
    <property type="term" value="F:adenylate cyclase activity"/>
    <property type="evidence" value="ECO:0007669"/>
    <property type="project" value="UniProtKB-ARBA"/>
</dbReference>
<sequence length="731" mass="79746">MTRRLAAILFYDVVGFSRAMGKNEASTLDALKKNHDKIIAPFARSRGGRMIKAMGDGGFMEFSSAVDAVRFSVSMQYAVSKANQKLPEQQRLIYRIGINIGDVVADGSDIFGDGVNIASRLEGLAQPGGICVHQSVRDQIGGNLDIDFSDLGEKKLKNIDHPVHAFSIVMNQKAGAVAKKPARDAAGERRISIAGRLAVGAVACLLVIIAAFWWKPWVHDVTPASVERMAFPLPDKPSLAVLPFTDMSKNQGQEHFADGMTEDLITDLSRISGLFIVARNSTFVYKGRSVNIARVAEDLGVRFVLEGSVRRIDDQVRVNAQLIDATTGGHVWADRFDGDTRDIFAAQDEFIRKIAKAMAVNLTEEEMQEIALGQTTDLSAREVFQDGWESYLRYSANDNAKAVDRFKKALEIDPEYGRAHAALSLAYLRGCQQRWNEALGMSAGEANIKAQSALAETRSRPSSLANVAASRVHLYNERYDIAQVEATKAIARDPNDPEGYVAMAWAMITTNQPEAGLDLMDRAIRQNPAYPNYYILALAMAYYTLGDLEKTADILTNALEQDPKASELAAVAASVYAQLGRQEEAHAAMKSWMPGASSEELSAAPYMYHFPYNWRQGPETVDKIVDGLHLAALPPGDPLGSLVRDLKAGDKASRIKAARMLGKFGPRASSAVPALIEALQDEVMAVRKEVVISLGKIGPDAEAAVPYLSSMTEQRIVGRRAIKALVQITGE</sequence>
<dbReference type="Pfam" id="PF13432">
    <property type="entry name" value="TPR_16"/>
    <property type="match status" value="2"/>
</dbReference>
<dbReference type="GO" id="GO:0035556">
    <property type="term" value="P:intracellular signal transduction"/>
    <property type="evidence" value="ECO:0007669"/>
    <property type="project" value="InterPro"/>
</dbReference>
<dbReference type="PROSITE" id="PS50005">
    <property type="entry name" value="TPR"/>
    <property type="match status" value="1"/>
</dbReference>
<keyword evidence="2" id="KW-0472">Membrane</keyword>
<dbReference type="Pfam" id="PF00211">
    <property type="entry name" value="Guanylate_cyc"/>
    <property type="match status" value="1"/>
</dbReference>
<dbReference type="Proteomes" id="UP000051260">
    <property type="component" value="Unassembled WGS sequence"/>
</dbReference>